<sequence>MSSLLRKAAQKLEESRPSRGSPKMKDSTVLPGSRLALSLEQAASDDERKALVRGIYRHRKQYGVNLGSLFALEPWLVPSLFTGIVSASSEMDLLSATGADSLNRLQTHWQQFIDDGDFQWMRGHGINTIRLPISYAAFAASQAPDLLRGTEYENFAEIYRTAWTSVDQIIRKAATHQIGVLIDLHCAPGGQNADGHSGLSGAPLAFWQGPRADWNRERTIEILLRIAERLSVTEYDNVVGLELLNEPKNDGRLQAWYERALDAIRRQNIDLPIYIGDAWDANHYSGWLAQRSDFVVLDHHCYRCFTDADHRTSADQHASTMTHPHGHMHQALESWSSRAAGGKGGGIRGGNLIIGEWSAALNLRSFGGSDAPSATSKQTQWAQAQLQCYNRNTAGWYLWTLKKEGPPDAGWCLYSAVEAGVLPRMLSESRSAAPPSNALQAAQAQATTSHESYWSQHDRGVLSQSWRFKEGFRQGLTDAHTFWSFGRSAVGFRNQWCHARLLQHQHDNGKEQSWQFAHGMSQALDAFATA</sequence>
<dbReference type="AlphaFoldDB" id="A0A0N7LB95"/>
<evidence type="ECO:0000256" key="1">
    <source>
        <dbReference type="ARBA" id="ARBA00005641"/>
    </source>
</evidence>
<evidence type="ECO:0000313" key="7">
    <source>
        <dbReference type="EMBL" id="CEH18762.1"/>
    </source>
</evidence>
<dbReference type="InterPro" id="IPR017853">
    <property type="entry name" value="GH"/>
</dbReference>
<reference evidence="7 8" key="1">
    <citation type="submission" date="2014-09" db="EMBL/GenBank/DDBJ databases">
        <authorList>
            <person name="Magalhaes I.L.F."/>
            <person name="Oliveira U."/>
            <person name="Santos F.R."/>
            <person name="Vidigal T.H.D.A."/>
            <person name="Brescovit A.D."/>
            <person name="Santos A.J."/>
        </authorList>
    </citation>
    <scope>NUCLEOTIDE SEQUENCE [LARGE SCALE GENOMIC DNA]</scope>
</reference>
<keyword evidence="8" id="KW-1185">Reference proteome</keyword>
<evidence type="ECO:0000256" key="3">
    <source>
        <dbReference type="ARBA" id="ARBA00023295"/>
    </source>
</evidence>
<evidence type="ECO:0000256" key="2">
    <source>
        <dbReference type="ARBA" id="ARBA00022801"/>
    </source>
</evidence>
<dbReference type="STRING" id="401625.A0A0N7LB95"/>
<dbReference type="InterPro" id="IPR050386">
    <property type="entry name" value="Glycosyl_hydrolase_5"/>
</dbReference>
<evidence type="ECO:0000259" key="6">
    <source>
        <dbReference type="Pfam" id="PF00150"/>
    </source>
</evidence>
<dbReference type="Proteomes" id="UP000054845">
    <property type="component" value="Unassembled WGS sequence"/>
</dbReference>
<dbReference type="SUPFAM" id="SSF51445">
    <property type="entry name" value="(Trans)glycosidases"/>
    <property type="match status" value="1"/>
</dbReference>
<evidence type="ECO:0000313" key="8">
    <source>
        <dbReference type="Proteomes" id="UP000054845"/>
    </source>
</evidence>
<dbReference type="OrthoDB" id="1887033at2759"/>
<evidence type="ECO:0000256" key="5">
    <source>
        <dbReference type="SAM" id="MobiDB-lite"/>
    </source>
</evidence>
<protein>
    <recommendedName>
        <fullName evidence="6">Glycoside hydrolase family 5 domain-containing protein</fullName>
    </recommendedName>
</protein>
<dbReference type="GO" id="GO:0009986">
    <property type="term" value="C:cell surface"/>
    <property type="evidence" value="ECO:0007669"/>
    <property type="project" value="TreeGrafter"/>
</dbReference>
<keyword evidence="2 4" id="KW-0378">Hydrolase</keyword>
<dbReference type="GO" id="GO:0009251">
    <property type="term" value="P:glucan catabolic process"/>
    <property type="evidence" value="ECO:0007669"/>
    <property type="project" value="TreeGrafter"/>
</dbReference>
<dbReference type="GO" id="GO:0005576">
    <property type="term" value="C:extracellular region"/>
    <property type="evidence" value="ECO:0007669"/>
    <property type="project" value="TreeGrafter"/>
</dbReference>
<dbReference type="GO" id="GO:0046557">
    <property type="term" value="F:glucan endo-1,6-beta-glucosidase activity"/>
    <property type="evidence" value="ECO:0007669"/>
    <property type="project" value="TreeGrafter"/>
</dbReference>
<dbReference type="PANTHER" id="PTHR31297:SF43">
    <property type="entry name" value="GLUCAN 1,3-BETA-GLUCOSIDASE 3"/>
    <property type="match status" value="1"/>
</dbReference>
<name>A0A0N7LB95_9BASI</name>
<dbReference type="EMBL" id="CCYA01000276">
    <property type="protein sequence ID" value="CEH18762.1"/>
    <property type="molecule type" value="Genomic_DNA"/>
</dbReference>
<dbReference type="InterPro" id="IPR001547">
    <property type="entry name" value="Glyco_hydro_5"/>
</dbReference>
<organism evidence="7 8">
    <name type="scientific">Ceraceosorus bombacis</name>
    <dbReference type="NCBI Taxonomy" id="401625"/>
    <lineage>
        <taxon>Eukaryota</taxon>
        <taxon>Fungi</taxon>
        <taxon>Dikarya</taxon>
        <taxon>Basidiomycota</taxon>
        <taxon>Ustilaginomycotina</taxon>
        <taxon>Exobasidiomycetes</taxon>
        <taxon>Ceraceosorales</taxon>
        <taxon>Ceraceosoraceae</taxon>
        <taxon>Ceraceosorus</taxon>
    </lineage>
</organism>
<dbReference type="PANTHER" id="PTHR31297">
    <property type="entry name" value="GLUCAN ENDO-1,6-BETA-GLUCOSIDASE B"/>
    <property type="match status" value="1"/>
</dbReference>
<comment type="similarity">
    <text evidence="1 4">Belongs to the glycosyl hydrolase 5 (cellulase A) family.</text>
</comment>
<feature type="region of interest" description="Disordered" evidence="5">
    <location>
        <begin position="1"/>
        <end position="29"/>
    </location>
</feature>
<feature type="domain" description="Glycoside hydrolase family 5" evidence="6">
    <location>
        <begin position="98"/>
        <end position="404"/>
    </location>
</feature>
<evidence type="ECO:0000256" key="4">
    <source>
        <dbReference type="RuleBase" id="RU361153"/>
    </source>
</evidence>
<dbReference type="Pfam" id="PF00150">
    <property type="entry name" value="Cellulase"/>
    <property type="match status" value="1"/>
</dbReference>
<accession>A0A0N7LB95</accession>
<dbReference type="Gene3D" id="3.20.20.80">
    <property type="entry name" value="Glycosidases"/>
    <property type="match status" value="1"/>
</dbReference>
<keyword evidence="3 4" id="KW-0326">Glycosidase</keyword>
<proteinExistence type="inferred from homology"/>